<keyword evidence="2 8" id="KW-0808">Transferase</keyword>
<dbReference type="InterPro" id="IPR003136">
    <property type="entry name" value="Cytidylate_kin"/>
</dbReference>
<evidence type="ECO:0000256" key="1">
    <source>
        <dbReference type="ARBA" id="ARBA00009427"/>
    </source>
</evidence>
<reference evidence="10" key="1">
    <citation type="journal article" date="2021" name="Environ. Microbiol.">
        <title>Genomic characterization of three novel Desulfobacterota classes expand the metabolic and phylogenetic diversity of the phylum.</title>
        <authorList>
            <person name="Murphy C.L."/>
            <person name="Biggerstaff J."/>
            <person name="Eichhorn A."/>
            <person name="Ewing E."/>
            <person name="Shahan R."/>
            <person name="Soriano D."/>
            <person name="Stewart S."/>
            <person name="VanMol K."/>
            <person name="Walker R."/>
            <person name="Walters P."/>
            <person name="Elshahed M.S."/>
            <person name="Youssef N.H."/>
        </authorList>
    </citation>
    <scope>NUCLEOTIDE SEQUENCE</scope>
    <source>
        <strain evidence="10">Zod_Metabat.24</strain>
    </source>
</reference>
<dbReference type="InterPro" id="IPR027417">
    <property type="entry name" value="P-loop_NTPase"/>
</dbReference>
<gene>
    <name evidence="8" type="primary">cmk</name>
    <name evidence="10" type="ORF">JW984_03785</name>
</gene>
<dbReference type="GO" id="GO:0036431">
    <property type="term" value="F:dCMP kinase activity"/>
    <property type="evidence" value="ECO:0007669"/>
    <property type="project" value="InterPro"/>
</dbReference>
<keyword evidence="5 8" id="KW-0067">ATP-binding</keyword>
<dbReference type="Gene3D" id="3.40.50.300">
    <property type="entry name" value="P-loop containing nucleotide triphosphate hydrolases"/>
    <property type="match status" value="1"/>
</dbReference>
<evidence type="ECO:0000256" key="2">
    <source>
        <dbReference type="ARBA" id="ARBA00022679"/>
    </source>
</evidence>
<dbReference type="EC" id="2.7.4.25" evidence="8"/>
<reference evidence="10" key="2">
    <citation type="submission" date="2021-01" db="EMBL/GenBank/DDBJ databases">
        <authorList>
            <person name="Hahn C.R."/>
            <person name="Youssef N.H."/>
            <person name="Elshahed M."/>
        </authorList>
    </citation>
    <scope>NUCLEOTIDE SEQUENCE</scope>
    <source>
        <strain evidence="10">Zod_Metabat.24</strain>
    </source>
</reference>
<accession>A0A9D8PMZ0</accession>
<evidence type="ECO:0000313" key="10">
    <source>
        <dbReference type="EMBL" id="MBN1572298.1"/>
    </source>
</evidence>
<dbReference type="GO" id="GO:0005524">
    <property type="term" value="F:ATP binding"/>
    <property type="evidence" value="ECO:0007669"/>
    <property type="project" value="UniProtKB-UniRule"/>
</dbReference>
<comment type="caution">
    <text evidence="10">The sequence shown here is derived from an EMBL/GenBank/DDBJ whole genome shotgun (WGS) entry which is preliminary data.</text>
</comment>
<dbReference type="PANTHER" id="PTHR21299">
    <property type="entry name" value="CYTIDYLATE KINASE/PANTOATE-BETA-ALANINE LIGASE"/>
    <property type="match status" value="1"/>
</dbReference>
<feature type="binding site" evidence="8">
    <location>
        <begin position="13"/>
        <end position="21"/>
    </location>
    <ligand>
        <name>ATP</name>
        <dbReference type="ChEBI" id="CHEBI:30616"/>
    </ligand>
</feature>
<evidence type="ECO:0000259" key="9">
    <source>
        <dbReference type="Pfam" id="PF02224"/>
    </source>
</evidence>
<organism evidence="10 11">
    <name type="scientific">Candidatus Zymogenus saltonus</name>
    <dbReference type="NCBI Taxonomy" id="2844893"/>
    <lineage>
        <taxon>Bacteria</taxon>
        <taxon>Deltaproteobacteria</taxon>
        <taxon>Candidatus Zymogenia</taxon>
        <taxon>Candidatus Zymogeniales</taxon>
        <taxon>Candidatus Zymogenaceae</taxon>
        <taxon>Candidatus Zymogenus</taxon>
    </lineage>
</organism>
<dbReference type="NCBIfam" id="TIGR00017">
    <property type="entry name" value="cmk"/>
    <property type="match status" value="1"/>
</dbReference>
<feature type="domain" description="Cytidylate kinase" evidence="9">
    <location>
        <begin position="9"/>
        <end position="216"/>
    </location>
</feature>
<dbReference type="AlphaFoldDB" id="A0A9D8PMZ0"/>
<dbReference type="Pfam" id="PF02224">
    <property type="entry name" value="Cytidylate_kin"/>
    <property type="match status" value="1"/>
</dbReference>
<dbReference type="GO" id="GO:0005829">
    <property type="term" value="C:cytosol"/>
    <property type="evidence" value="ECO:0007669"/>
    <property type="project" value="TreeGrafter"/>
</dbReference>
<sequence length="222" mass="24372">MTGENRLIITMDGPAGSGKSSVSKEVAARLGYRYIDTGAMYRAVAVMSHELGIEPDDDEGLERLCDKINIEFVDGNIIVDGRDLSSEIRTPTADGLSSMVSSREPVRRAMIALQRKMAARGGVVMEGRDIGTVVLPNADAKFYITASPEIRGERRHRERLGKGEESNLDEVIEAIRDRDERDSRRELSPLKPASDAQIIDTSNLDISEVVGTILKRLGKDDS</sequence>
<evidence type="ECO:0000313" key="11">
    <source>
        <dbReference type="Proteomes" id="UP000809273"/>
    </source>
</evidence>
<dbReference type="EMBL" id="JAFGIX010000019">
    <property type="protein sequence ID" value="MBN1572298.1"/>
    <property type="molecule type" value="Genomic_DNA"/>
</dbReference>
<evidence type="ECO:0000256" key="8">
    <source>
        <dbReference type="HAMAP-Rule" id="MF_00238"/>
    </source>
</evidence>
<dbReference type="PANTHER" id="PTHR21299:SF2">
    <property type="entry name" value="CYTIDYLATE KINASE"/>
    <property type="match status" value="1"/>
</dbReference>
<dbReference type="CDD" id="cd02020">
    <property type="entry name" value="CMPK"/>
    <property type="match status" value="1"/>
</dbReference>
<comment type="subcellular location">
    <subcellularLocation>
        <location evidence="8">Cytoplasm</location>
    </subcellularLocation>
</comment>
<keyword evidence="3 8" id="KW-0547">Nucleotide-binding</keyword>
<dbReference type="Proteomes" id="UP000809273">
    <property type="component" value="Unassembled WGS sequence"/>
</dbReference>
<keyword evidence="4 8" id="KW-0418">Kinase</keyword>
<evidence type="ECO:0000256" key="7">
    <source>
        <dbReference type="ARBA" id="ARBA00048478"/>
    </source>
</evidence>
<evidence type="ECO:0000256" key="4">
    <source>
        <dbReference type="ARBA" id="ARBA00022777"/>
    </source>
</evidence>
<evidence type="ECO:0000256" key="3">
    <source>
        <dbReference type="ARBA" id="ARBA00022741"/>
    </source>
</evidence>
<evidence type="ECO:0000256" key="5">
    <source>
        <dbReference type="ARBA" id="ARBA00022840"/>
    </source>
</evidence>
<comment type="catalytic activity">
    <reaction evidence="7 8">
        <text>CMP + ATP = CDP + ADP</text>
        <dbReference type="Rhea" id="RHEA:11600"/>
        <dbReference type="ChEBI" id="CHEBI:30616"/>
        <dbReference type="ChEBI" id="CHEBI:58069"/>
        <dbReference type="ChEBI" id="CHEBI:60377"/>
        <dbReference type="ChEBI" id="CHEBI:456216"/>
        <dbReference type="EC" id="2.7.4.25"/>
    </reaction>
</comment>
<comment type="catalytic activity">
    <reaction evidence="6 8">
        <text>dCMP + ATP = dCDP + ADP</text>
        <dbReference type="Rhea" id="RHEA:25094"/>
        <dbReference type="ChEBI" id="CHEBI:30616"/>
        <dbReference type="ChEBI" id="CHEBI:57566"/>
        <dbReference type="ChEBI" id="CHEBI:58593"/>
        <dbReference type="ChEBI" id="CHEBI:456216"/>
        <dbReference type="EC" id="2.7.4.25"/>
    </reaction>
</comment>
<keyword evidence="8" id="KW-0963">Cytoplasm</keyword>
<dbReference type="SUPFAM" id="SSF52540">
    <property type="entry name" value="P-loop containing nucleoside triphosphate hydrolases"/>
    <property type="match status" value="1"/>
</dbReference>
<proteinExistence type="inferred from homology"/>
<dbReference type="InterPro" id="IPR011994">
    <property type="entry name" value="Cytidylate_kinase_dom"/>
</dbReference>
<protein>
    <recommendedName>
        <fullName evidence="8">Cytidylate kinase</fullName>
        <shortName evidence="8">CK</shortName>
        <ecNumber evidence="8">2.7.4.25</ecNumber>
    </recommendedName>
    <alternativeName>
        <fullName evidence="8">Cytidine monophosphate kinase</fullName>
        <shortName evidence="8">CMP kinase</shortName>
    </alternativeName>
</protein>
<evidence type="ECO:0000256" key="6">
    <source>
        <dbReference type="ARBA" id="ARBA00047615"/>
    </source>
</evidence>
<dbReference type="HAMAP" id="MF_00238">
    <property type="entry name" value="Cytidyl_kinase_type1"/>
    <property type="match status" value="1"/>
</dbReference>
<dbReference type="GO" id="GO:0015949">
    <property type="term" value="P:nucleobase-containing small molecule interconversion"/>
    <property type="evidence" value="ECO:0007669"/>
    <property type="project" value="TreeGrafter"/>
</dbReference>
<comment type="similarity">
    <text evidence="1 8">Belongs to the cytidylate kinase family. Type 1 subfamily.</text>
</comment>
<dbReference type="GO" id="GO:0006220">
    <property type="term" value="P:pyrimidine nucleotide metabolic process"/>
    <property type="evidence" value="ECO:0007669"/>
    <property type="project" value="UniProtKB-UniRule"/>
</dbReference>
<name>A0A9D8PMZ0_9DELT</name>